<dbReference type="KEGG" id="tro:trd_A0331"/>
<evidence type="ECO:0000256" key="1">
    <source>
        <dbReference type="ARBA" id="ARBA00004418"/>
    </source>
</evidence>
<comment type="similarity">
    <text evidence="2">Belongs to the bacterial solute-binding protein SsuA/TauA family.</text>
</comment>
<keyword evidence="6" id="KW-0614">Plasmid</keyword>
<protein>
    <submittedName>
        <fullName evidence="6">ABC transporter, quaternary amine uptake transporter (QAT) family, substrate-binding protein</fullName>
    </submittedName>
</protein>
<feature type="signal peptide" evidence="5">
    <location>
        <begin position="1"/>
        <end position="21"/>
    </location>
</feature>
<evidence type="ECO:0000313" key="7">
    <source>
        <dbReference type="Proteomes" id="UP000000447"/>
    </source>
</evidence>
<dbReference type="EMBL" id="CP001276">
    <property type="protein sequence ID" value="ACM07127.1"/>
    <property type="molecule type" value="Genomic_DNA"/>
</dbReference>
<feature type="compositionally biased region" description="Pro residues" evidence="4">
    <location>
        <begin position="39"/>
        <end position="69"/>
    </location>
</feature>
<geneLocation type="plasmid" evidence="7">
    <name>Tros</name>
</geneLocation>
<dbReference type="HOGENOM" id="CLU_747906_0_0_0"/>
<dbReference type="GO" id="GO:0022857">
    <property type="term" value="F:transmembrane transporter activity"/>
    <property type="evidence" value="ECO:0007669"/>
    <property type="project" value="InterPro"/>
</dbReference>
<dbReference type="eggNOG" id="COG0715">
    <property type="taxonomic scope" value="Bacteria"/>
</dbReference>
<dbReference type="Proteomes" id="UP000000447">
    <property type="component" value="Plasmid unnamed"/>
</dbReference>
<evidence type="ECO:0000256" key="5">
    <source>
        <dbReference type="SAM" id="SignalP"/>
    </source>
</evidence>
<feature type="chain" id="PRO_5002888430" evidence="5">
    <location>
        <begin position="22"/>
        <end position="370"/>
    </location>
</feature>
<name>B9L3G7_THERP</name>
<dbReference type="PROSITE" id="PS51257">
    <property type="entry name" value="PROKAR_LIPOPROTEIN"/>
    <property type="match status" value="1"/>
</dbReference>
<dbReference type="OrthoDB" id="286202at2"/>
<evidence type="ECO:0000313" key="6">
    <source>
        <dbReference type="EMBL" id="ACM07127.1"/>
    </source>
</evidence>
<feature type="region of interest" description="Disordered" evidence="4">
    <location>
        <begin position="29"/>
        <end position="69"/>
    </location>
</feature>
<dbReference type="Gene3D" id="3.40.190.10">
    <property type="entry name" value="Periplasmic binding protein-like II"/>
    <property type="match status" value="2"/>
</dbReference>
<dbReference type="GO" id="GO:0042597">
    <property type="term" value="C:periplasmic space"/>
    <property type="evidence" value="ECO:0007669"/>
    <property type="project" value="UniProtKB-SubCell"/>
</dbReference>
<reference evidence="6 7" key="1">
    <citation type="journal article" date="2009" name="PLoS ONE">
        <title>Complete genome sequence of the aerobic CO-oxidizing thermophile Thermomicrobium roseum.</title>
        <authorList>
            <person name="Wu D."/>
            <person name="Raymond J."/>
            <person name="Wu M."/>
            <person name="Chatterji S."/>
            <person name="Ren Q."/>
            <person name="Graham J.E."/>
            <person name="Bryant D.A."/>
            <person name="Robb F."/>
            <person name="Colman A."/>
            <person name="Tallon L.J."/>
            <person name="Badger J.H."/>
            <person name="Madupu R."/>
            <person name="Ward N.L."/>
            <person name="Eisen J.A."/>
        </authorList>
    </citation>
    <scope>NUCLEOTIDE SEQUENCE [LARGE SCALE GENOMIC DNA]</scope>
    <source>
        <strain evidence="7">ATCC 27502 / DSM 5159 / P-2</strain>
        <plasmid evidence="6">unnamed</plasmid>
    </source>
</reference>
<dbReference type="AlphaFoldDB" id="B9L3G7"/>
<evidence type="ECO:0000256" key="2">
    <source>
        <dbReference type="ARBA" id="ARBA00010742"/>
    </source>
</evidence>
<accession>B9L3G7</accession>
<keyword evidence="3 5" id="KW-0732">Signal</keyword>
<dbReference type="Pfam" id="PF12974">
    <property type="entry name" value="Phosphonate-bd"/>
    <property type="match status" value="1"/>
</dbReference>
<gene>
    <name evidence="6" type="ordered locus">trd_A0331</name>
</gene>
<dbReference type="GO" id="GO:0043190">
    <property type="term" value="C:ATP-binding cassette (ABC) transporter complex"/>
    <property type="evidence" value="ECO:0007669"/>
    <property type="project" value="InterPro"/>
</dbReference>
<dbReference type="RefSeq" id="WP_012643114.1">
    <property type="nucleotide sequence ID" value="NC_011961.1"/>
</dbReference>
<evidence type="ECO:0000256" key="4">
    <source>
        <dbReference type="SAM" id="MobiDB-lite"/>
    </source>
</evidence>
<keyword evidence="7" id="KW-1185">Reference proteome</keyword>
<sequence length="370" mass="40134">MNRRTFVRTALLGTVSSYLLAACGGGGNPTPTPQAAAPAPSPTPMPMATPTPAPAPTATPTVAPTPTPAPPPTLRFAYLRLGWAGCEAIDELKLLKERGWNIEWSRIDQISALANAYAAGQAEIIDMSAIIAAQMHEKGVEFKIFSAAVGTLGAILVRADLNDISSVPDLRGRKVAGVPGGTTTQDINAMVRKLYNMDLFTDTQFVQASAPPDVANLIINKNVDAVLIWEPTTSRLTESGVAKILVTQQELWKQVSGSPNPQVHVVYLARPDLLEKYPKLAKDIIEAQQTVADMWKKQDEKVIQAFATVTQLPPDIVKVALSRTTPLAGLGKDLQETLLAQWRFNRESGVLLQSDIWLDPEKARKLFWTE</sequence>
<proteinExistence type="inferred from homology"/>
<organism evidence="6 7">
    <name type="scientific">Thermomicrobium roseum (strain ATCC 27502 / DSM 5159 / P-2)</name>
    <dbReference type="NCBI Taxonomy" id="309801"/>
    <lineage>
        <taxon>Bacteria</taxon>
        <taxon>Pseudomonadati</taxon>
        <taxon>Thermomicrobiota</taxon>
        <taxon>Thermomicrobia</taxon>
        <taxon>Thermomicrobiales</taxon>
        <taxon>Thermomicrobiaceae</taxon>
        <taxon>Thermomicrobium</taxon>
    </lineage>
</organism>
<evidence type="ECO:0000256" key="3">
    <source>
        <dbReference type="ARBA" id="ARBA00022729"/>
    </source>
</evidence>
<dbReference type="PANTHER" id="PTHR30024:SF47">
    <property type="entry name" value="TAURINE-BINDING PERIPLASMIC PROTEIN"/>
    <property type="match status" value="1"/>
</dbReference>
<dbReference type="PANTHER" id="PTHR30024">
    <property type="entry name" value="ALIPHATIC SULFONATES-BINDING PROTEIN-RELATED"/>
    <property type="match status" value="1"/>
</dbReference>
<dbReference type="SUPFAM" id="SSF53850">
    <property type="entry name" value="Periplasmic binding protein-like II"/>
    <property type="match status" value="1"/>
</dbReference>
<comment type="subcellular location">
    <subcellularLocation>
        <location evidence="1">Periplasm</location>
    </subcellularLocation>
</comment>